<dbReference type="InterPro" id="IPR058535">
    <property type="entry name" value="MafB19-deam"/>
</dbReference>
<dbReference type="SUPFAM" id="SSF53927">
    <property type="entry name" value="Cytidine deaminase-like"/>
    <property type="match status" value="1"/>
</dbReference>
<comment type="similarity">
    <text evidence="1">Belongs to the cytidine and deoxycytidylate deaminase family. ADAT2 subfamily.</text>
</comment>
<proteinExistence type="inferred from homology"/>
<evidence type="ECO:0000313" key="11">
    <source>
        <dbReference type="Proteomes" id="UP000184241"/>
    </source>
</evidence>
<dbReference type="EMBL" id="FQXU01000012">
    <property type="protein sequence ID" value="SHI29982.1"/>
    <property type="molecule type" value="Genomic_DNA"/>
</dbReference>
<evidence type="ECO:0000256" key="4">
    <source>
        <dbReference type="ARBA" id="ARBA00022723"/>
    </source>
</evidence>
<name>A0A1M6A0C7_9CLOT</name>
<comment type="function">
    <text evidence="8">Catalyzes the deamination of adenosine to inosine at the wobble position 34 of tRNA(Arg2).</text>
</comment>
<dbReference type="InterPro" id="IPR002125">
    <property type="entry name" value="CMP_dCMP_dom"/>
</dbReference>
<feature type="binding site" evidence="8">
    <location>
        <position position="82"/>
    </location>
    <ligand>
        <name>Zn(2+)</name>
        <dbReference type="ChEBI" id="CHEBI:29105"/>
        <note>catalytic</note>
    </ligand>
</feature>
<dbReference type="HAMAP" id="MF_00972">
    <property type="entry name" value="tRNA_aden_deaminase"/>
    <property type="match status" value="1"/>
</dbReference>
<comment type="subunit">
    <text evidence="2 8">Homodimer.</text>
</comment>
<evidence type="ECO:0000256" key="1">
    <source>
        <dbReference type="ARBA" id="ARBA00010669"/>
    </source>
</evidence>
<dbReference type="GO" id="GO:0008270">
    <property type="term" value="F:zinc ion binding"/>
    <property type="evidence" value="ECO:0007669"/>
    <property type="project" value="UniProtKB-UniRule"/>
</dbReference>
<dbReference type="GO" id="GO:0052717">
    <property type="term" value="F:tRNA-specific adenosine-34 deaminase activity"/>
    <property type="evidence" value="ECO:0007669"/>
    <property type="project" value="UniProtKB-UniRule"/>
</dbReference>
<dbReference type="GO" id="GO:0002100">
    <property type="term" value="P:tRNA wobble adenosine to inosine editing"/>
    <property type="evidence" value="ECO:0007669"/>
    <property type="project" value="UniProtKB-UniRule"/>
</dbReference>
<dbReference type="FunFam" id="3.40.140.10:FF:000005">
    <property type="entry name" value="tRNA-specific adenosine deaminase"/>
    <property type="match status" value="1"/>
</dbReference>
<dbReference type="InterPro" id="IPR016192">
    <property type="entry name" value="APOBEC/CMP_deaminase_Zn-bd"/>
</dbReference>
<dbReference type="PROSITE" id="PS51747">
    <property type="entry name" value="CYT_DCMP_DEAMINASES_2"/>
    <property type="match status" value="1"/>
</dbReference>
<evidence type="ECO:0000259" key="9">
    <source>
        <dbReference type="PROSITE" id="PS51747"/>
    </source>
</evidence>
<dbReference type="Pfam" id="PF14437">
    <property type="entry name" value="MafB19-deam"/>
    <property type="match status" value="1"/>
</dbReference>
<dbReference type="Proteomes" id="UP000184241">
    <property type="component" value="Unassembled WGS sequence"/>
</dbReference>
<comment type="cofactor">
    <cofactor evidence="8">
        <name>Zn(2+)</name>
        <dbReference type="ChEBI" id="CHEBI:29105"/>
    </cofactor>
    <text evidence="8">Binds 1 zinc ion per subunit.</text>
</comment>
<dbReference type="PROSITE" id="PS00903">
    <property type="entry name" value="CYT_DCMP_DEAMINASES_1"/>
    <property type="match status" value="1"/>
</dbReference>
<dbReference type="PANTHER" id="PTHR11079:SF202">
    <property type="entry name" value="TRNA-SPECIFIC ADENOSINE DEAMINASE"/>
    <property type="match status" value="1"/>
</dbReference>
<sequence>MSYMKEAIKEAYKALEKDEVPVGAVIVKDGHIIARAHNLRESLKSSLAHAEVLAIEEASRCLGDWRLNGCELYVTLEPCVMCAGAIIQSRISKLFIGTFDPKLGACGSVANIINHPHLSSFVEVNWTYDTECSEILSNFFKNKRKKN</sequence>
<dbReference type="InterPro" id="IPR016193">
    <property type="entry name" value="Cytidine_deaminase-like"/>
</dbReference>
<keyword evidence="5 8" id="KW-0378">Hydrolase</keyword>
<dbReference type="CDD" id="cd01285">
    <property type="entry name" value="nucleoside_deaminase"/>
    <property type="match status" value="1"/>
</dbReference>
<evidence type="ECO:0000313" key="10">
    <source>
        <dbReference type="EMBL" id="SHI29982.1"/>
    </source>
</evidence>
<keyword evidence="3 8" id="KW-0819">tRNA processing</keyword>
<protein>
    <recommendedName>
        <fullName evidence="8">tRNA-specific adenosine deaminase</fullName>
        <ecNumber evidence="8">3.5.4.33</ecNumber>
    </recommendedName>
</protein>
<accession>A0A1M6A0C7</accession>
<feature type="domain" description="CMP/dCMP-type deaminase" evidence="9">
    <location>
        <begin position="1"/>
        <end position="110"/>
    </location>
</feature>
<feature type="active site" description="Proton donor" evidence="8">
    <location>
        <position position="51"/>
    </location>
</feature>
<comment type="catalytic activity">
    <reaction evidence="7 8">
        <text>adenosine(34) in tRNA + H2O + H(+) = inosine(34) in tRNA + NH4(+)</text>
        <dbReference type="Rhea" id="RHEA:43168"/>
        <dbReference type="Rhea" id="RHEA-COMP:10373"/>
        <dbReference type="Rhea" id="RHEA-COMP:10374"/>
        <dbReference type="ChEBI" id="CHEBI:15377"/>
        <dbReference type="ChEBI" id="CHEBI:15378"/>
        <dbReference type="ChEBI" id="CHEBI:28938"/>
        <dbReference type="ChEBI" id="CHEBI:74411"/>
        <dbReference type="ChEBI" id="CHEBI:82852"/>
        <dbReference type="EC" id="3.5.4.33"/>
    </reaction>
</comment>
<evidence type="ECO:0000256" key="5">
    <source>
        <dbReference type="ARBA" id="ARBA00022801"/>
    </source>
</evidence>
<reference evidence="10 11" key="1">
    <citation type="submission" date="2016-11" db="EMBL/GenBank/DDBJ databases">
        <authorList>
            <person name="Jaros S."/>
            <person name="Januszkiewicz K."/>
            <person name="Wedrychowicz H."/>
        </authorList>
    </citation>
    <scope>NUCLEOTIDE SEQUENCE [LARGE SCALE GENOMIC DNA]</scope>
    <source>
        <strain evidence="10 11">DSM 6191</strain>
    </source>
</reference>
<evidence type="ECO:0000256" key="2">
    <source>
        <dbReference type="ARBA" id="ARBA00011738"/>
    </source>
</evidence>
<evidence type="ECO:0000256" key="6">
    <source>
        <dbReference type="ARBA" id="ARBA00022833"/>
    </source>
</evidence>
<dbReference type="InterPro" id="IPR028883">
    <property type="entry name" value="tRNA_aden_deaminase"/>
</dbReference>
<dbReference type="Gene3D" id="3.40.140.10">
    <property type="entry name" value="Cytidine Deaminase, domain 2"/>
    <property type="match status" value="1"/>
</dbReference>
<evidence type="ECO:0000256" key="8">
    <source>
        <dbReference type="HAMAP-Rule" id="MF_00972"/>
    </source>
</evidence>
<evidence type="ECO:0000256" key="3">
    <source>
        <dbReference type="ARBA" id="ARBA00022694"/>
    </source>
</evidence>
<dbReference type="EC" id="3.5.4.33" evidence="8"/>
<evidence type="ECO:0000256" key="7">
    <source>
        <dbReference type="ARBA" id="ARBA00048045"/>
    </source>
</evidence>
<feature type="binding site" evidence="8">
    <location>
        <position position="79"/>
    </location>
    <ligand>
        <name>Zn(2+)</name>
        <dbReference type="ChEBI" id="CHEBI:29105"/>
        <note>catalytic</note>
    </ligand>
</feature>
<dbReference type="PANTHER" id="PTHR11079">
    <property type="entry name" value="CYTOSINE DEAMINASE FAMILY MEMBER"/>
    <property type="match status" value="1"/>
</dbReference>
<keyword evidence="4 8" id="KW-0479">Metal-binding</keyword>
<gene>
    <name evidence="8" type="primary">tadA</name>
    <name evidence="10" type="ORF">SAMN02745941_03565</name>
</gene>
<dbReference type="AlphaFoldDB" id="A0A1M6A0C7"/>
<feature type="binding site" evidence="8">
    <location>
        <position position="49"/>
    </location>
    <ligand>
        <name>Zn(2+)</name>
        <dbReference type="ChEBI" id="CHEBI:29105"/>
        <note>catalytic</note>
    </ligand>
</feature>
<organism evidence="10 11">
    <name type="scientific">Clostridium intestinale DSM 6191</name>
    <dbReference type="NCBI Taxonomy" id="1121320"/>
    <lineage>
        <taxon>Bacteria</taxon>
        <taxon>Bacillati</taxon>
        <taxon>Bacillota</taxon>
        <taxon>Clostridia</taxon>
        <taxon>Eubacteriales</taxon>
        <taxon>Clostridiaceae</taxon>
        <taxon>Clostridium</taxon>
    </lineage>
</organism>
<keyword evidence="6 8" id="KW-0862">Zinc</keyword>